<dbReference type="AlphaFoldDB" id="A0A0K2T9S0"/>
<dbReference type="EMBL" id="HACA01004855">
    <property type="protein sequence ID" value="CDW22216.1"/>
    <property type="molecule type" value="Transcribed_RNA"/>
</dbReference>
<protein>
    <submittedName>
        <fullName evidence="1">Uncharacterized protein</fullName>
    </submittedName>
</protein>
<proteinExistence type="predicted"/>
<organism evidence="1">
    <name type="scientific">Lepeophtheirus salmonis</name>
    <name type="common">Salmon louse</name>
    <name type="synonym">Caligus salmonis</name>
    <dbReference type="NCBI Taxonomy" id="72036"/>
    <lineage>
        <taxon>Eukaryota</taxon>
        <taxon>Metazoa</taxon>
        <taxon>Ecdysozoa</taxon>
        <taxon>Arthropoda</taxon>
        <taxon>Crustacea</taxon>
        <taxon>Multicrustacea</taxon>
        <taxon>Hexanauplia</taxon>
        <taxon>Copepoda</taxon>
        <taxon>Siphonostomatoida</taxon>
        <taxon>Caligidae</taxon>
        <taxon>Lepeophtheirus</taxon>
    </lineage>
</organism>
<reference evidence="1" key="1">
    <citation type="submission" date="2014-05" db="EMBL/GenBank/DDBJ databases">
        <authorList>
            <person name="Chronopoulou M."/>
        </authorList>
    </citation>
    <scope>NUCLEOTIDE SEQUENCE</scope>
    <source>
        <tissue evidence="1">Whole organism</tissue>
    </source>
</reference>
<sequence length="92" mass="11087">MYKVDFGRKSLQDFQQRSSGWEMITLFSSLGNSFRNYFFFWNSPVPNNYLNLYQNKICFVYQNIEKREALYLCESKIIFHLFSNDKIDSVVI</sequence>
<evidence type="ECO:0000313" key="1">
    <source>
        <dbReference type="EMBL" id="CDW22216.1"/>
    </source>
</evidence>
<name>A0A0K2T9S0_LEPSM</name>
<accession>A0A0K2T9S0</accession>